<dbReference type="GeneID" id="77845070"/>
<dbReference type="AlphaFoldDB" id="A0A0C2HBF4"/>
<evidence type="ECO:0000313" key="4">
    <source>
        <dbReference type="Proteomes" id="UP000527860"/>
    </source>
</evidence>
<organism evidence="1 3">
    <name type="scientific">Salinicoccus roseus</name>
    <dbReference type="NCBI Taxonomy" id="45670"/>
    <lineage>
        <taxon>Bacteria</taxon>
        <taxon>Bacillati</taxon>
        <taxon>Bacillota</taxon>
        <taxon>Bacilli</taxon>
        <taxon>Bacillales</taxon>
        <taxon>Staphylococcaceae</taxon>
        <taxon>Salinicoccus</taxon>
    </lineage>
</organism>
<dbReference type="OrthoDB" id="9884867at2"/>
<comment type="caution">
    <text evidence="1">The sequence shown here is derived from an EMBL/GenBank/DDBJ whole genome shotgun (WGS) entry which is preliminary data.</text>
</comment>
<keyword evidence="4" id="KW-1185">Reference proteome</keyword>
<accession>A0A0C2HBF4</accession>
<proteinExistence type="predicted"/>
<evidence type="ECO:0000313" key="1">
    <source>
        <dbReference type="EMBL" id="KIH71075.1"/>
    </source>
</evidence>
<reference evidence="2" key="3">
    <citation type="submission" date="2022-12" db="EMBL/GenBank/DDBJ databases">
        <title>Genome analysis and biological profiling of marine Salinicoccus roseus MOSEL-ME25.</title>
        <authorList>
            <person name="Mirza F.T."/>
            <person name="Xie Y."/>
            <person name="Shinwari Z.K."/>
        </authorList>
    </citation>
    <scope>NUCLEOTIDE SEQUENCE</scope>
    <source>
        <strain evidence="2">MOSEL-ME25</strain>
    </source>
</reference>
<gene>
    <name evidence="2" type="ORF">F7P68_0007175</name>
    <name evidence="1" type="ORF">SN16_05830</name>
</gene>
<reference evidence="2" key="2">
    <citation type="submission" date="2020-04" db="EMBL/GenBank/DDBJ databases">
        <authorList>
            <person name="Tanveer F."/>
            <person name="Xie Y."/>
            <person name="Shinwari Z.K."/>
        </authorList>
    </citation>
    <scope>NUCLEOTIDE SEQUENCE</scope>
    <source>
        <strain evidence="2">MOSEL-ME25</strain>
    </source>
</reference>
<dbReference type="RefSeq" id="WP_040105674.1">
    <property type="nucleotide sequence ID" value="NZ_JABEVU030000001.1"/>
</dbReference>
<dbReference type="EMBL" id="JABEVU030000001">
    <property type="protein sequence ID" value="MDB0580308.1"/>
    <property type="molecule type" value="Genomic_DNA"/>
</dbReference>
<protein>
    <submittedName>
        <fullName evidence="1">Uncharacterized protein</fullName>
    </submittedName>
</protein>
<dbReference type="Proteomes" id="UP000031546">
    <property type="component" value="Unassembled WGS sequence"/>
</dbReference>
<reference evidence="1 3" key="1">
    <citation type="submission" date="2015-01" db="EMBL/GenBank/DDBJ databases">
        <title>Genome sequences of high lactate-tolerant strain Salinicoccus roseus W12 with industrial interest.</title>
        <authorList>
            <person name="Wang H."/>
            <person name="Yu B."/>
        </authorList>
    </citation>
    <scope>NUCLEOTIDE SEQUENCE [LARGE SCALE GENOMIC DNA]</scope>
    <source>
        <strain evidence="1 3">W12</strain>
    </source>
</reference>
<dbReference type="EMBL" id="JXII01000004">
    <property type="protein sequence ID" value="KIH71075.1"/>
    <property type="molecule type" value="Genomic_DNA"/>
</dbReference>
<name>A0A0C2HBF4_9STAP</name>
<evidence type="ECO:0000313" key="2">
    <source>
        <dbReference type="EMBL" id="MDB0580308.1"/>
    </source>
</evidence>
<dbReference type="Proteomes" id="UP000527860">
    <property type="component" value="Unassembled WGS sequence"/>
</dbReference>
<sequence length="257" mass="29461">MTISNPLLIFFLGMLAYLGAKLIDFFIAKVYEYMWNAHVKDWFVRGLNSGSRVIAWIEASPLFNSIFRSIFMKDIEYGEYEGEERYFSVRDKVITELATMMEPGRYYTFSELFALLKPVIPELFDESDKKDRTAVLEGAIKQLELDPKTHFSQTIIENKRYFHIPGSQEDGSLQPIVEKVRRHIPEVMEPGEEYTFSALLAGLAEAVPELHDPDQDRLRVGVLQSVINRLDQTPVPGFEVAVSSDSTKRFKYTDPGS</sequence>
<evidence type="ECO:0000313" key="3">
    <source>
        <dbReference type="Proteomes" id="UP000031546"/>
    </source>
</evidence>